<accession>A0A2N6CT91</accession>
<evidence type="ECO:0000256" key="4">
    <source>
        <dbReference type="PIRSR" id="PIRSR004846-1"/>
    </source>
</evidence>
<dbReference type="InterPro" id="IPR005950">
    <property type="entry name" value="ModA"/>
</dbReference>
<dbReference type="EMBL" id="PKUN01000025">
    <property type="protein sequence ID" value="PLX60349.1"/>
    <property type="molecule type" value="Genomic_DNA"/>
</dbReference>
<dbReference type="NCBIfam" id="TIGR01256">
    <property type="entry name" value="modA"/>
    <property type="match status" value="1"/>
</dbReference>
<feature type="binding site" evidence="4">
    <location>
        <position position="62"/>
    </location>
    <ligand>
        <name>molybdate</name>
        <dbReference type="ChEBI" id="CHEBI:36264"/>
    </ligand>
</feature>
<comment type="similarity">
    <text evidence="1">Belongs to the bacterial solute-binding protein ModA family.</text>
</comment>
<dbReference type="PANTHER" id="PTHR30632:SF14">
    <property type="entry name" value="TUNGSTATE_MOLYBDATE_CHROMATE-BINDING PROTEIN MODA"/>
    <property type="match status" value="1"/>
</dbReference>
<dbReference type="CDD" id="cd13539">
    <property type="entry name" value="PBP2_AvModA"/>
    <property type="match status" value="1"/>
</dbReference>
<evidence type="ECO:0000256" key="1">
    <source>
        <dbReference type="ARBA" id="ARBA00009175"/>
    </source>
</evidence>
<organism evidence="6 7">
    <name type="scientific">Sedimenticola selenatireducens</name>
    <dbReference type="NCBI Taxonomy" id="191960"/>
    <lineage>
        <taxon>Bacteria</taxon>
        <taxon>Pseudomonadati</taxon>
        <taxon>Pseudomonadota</taxon>
        <taxon>Gammaproteobacteria</taxon>
        <taxon>Chromatiales</taxon>
        <taxon>Sedimenticolaceae</taxon>
        <taxon>Sedimenticola</taxon>
    </lineage>
</organism>
<dbReference type="GO" id="GO:0046872">
    <property type="term" value="F:metal ion binding"/>
    <property type="evidence" value="ECO:0007669"/>
    <property type="project" value="UniProtKB-KW"/>
</dbReference>
<comment type="caution">
    <text evidence="6">The sequence shown here is derived from an EMBL/GenBank/DDBJ whole genome shotgun (WGS) entry which is preliminary data.</text>
</comment>
<dbReference type="AlphaFoldDB" id="A0A2N6CT91"/>
<reference evidence="6 7" key="1">
    <citation type="submission" date="2017-11" db="EMBL/GenBank/DDBJ databases">
        <title>Genome-resolved metagenomics identifies genetic mobility, metabolic interactions, and unexpected diversity in perchlorate-reducing communities.</title>
        <authorList>
            <person name="Barnum T.P."/>
            <person name="Figueroa I.A."/>
            <person name="Carlstrom C.I."/>
            <person name="Lucas L.N."/>
            <person name="Engelbrektson A.L."/>
            <person name="Coates J.D."/>
        </authorList>
    </citation>
    <scope>NUCLEOTIDE SEQUENCE [LARGE SCALE GENOMIC DNA]</scope>
    <source>
        <strain evidence="6">BM301</strain>
    </source>
</reference>
<feature type="binding site" evidence="4">
    <location>
        <position position="170"/>
    </location>
    <ligand>
        <name>molybdate</name>
        <dbReference type="ChEBI" id="CHEBI:36264"/>
    </ligand>
</feature>
<name>A0A2N6CT91_9GAMM</name>
<dbReference type="PIRSF" id="PIRSF004846">
    <property type="entry name" value="ModA"/>
    <property type="match status" value="1"/>
</dbReference>
<keyword evidence="3 5" id="KW-0732">Signal</keyword>
<dbReference type="GO" id="GO:0030973">
    <property type="term" value="F:molybdate ion binding"/>
    <property type="evidence" value="ECO:0007669"/>
    <property type="project" value="InterPro"/>
</dbReference>
<dbReference type="InterPro" id="IPR044084">
    <property type="entry name" value="AvModA-like_subst-bd"/>
</dbReference>
<dbReference type="Pfam" id="PF13531">
    <property type="entry name" value="SBP_bac_11"/>
    <property type="match status" value="1"/>
</dbReference>
<dbReference type="Gene3D" id="3.40.190.10">
    <property type="entry name" value="Periplasmic binding protein-like II"/>
    <property type="match status" value="2"/>
</dbReference>
<dbReference type="PANTHER" id="PTHR30632">
    <property type="entry name" value="MOLYBDATE-BINDING PERIPLASMIC PROTEIN"/>
    <property type="match status" value="1"/>
</dbReference>
<protein>
    <submittedName>
        <fullName evidence="6">Molybdate ABC transporter substrate-binding protein</fullName>
    </submittedName>
</protein>
<dbReference type="SUPFAM" id="SSF53850">
    <property type="entry name" value="Periplasmic binding protein-like II"/>
    <property type="match status" value="1"/>
</dbReference>
<dbReference type="Proteomes" id="UP000235015">
    <property type="component" value="Unassembled WGS sequence"/>
</dbReference>
<feature type="signal peptide" evidence="5">
    <location>
        <begin position="1"/>
        <end position="25"/>
    </location>
</feature>
<dbReference type="RefSeq" id="WP_273440591.1">
    <property type="nucleotide sequence ID" value="NZ_PKUN01000025.1"/>
</dbReference>
<evidence type="ECO:0000313" key="6">
    <source>
        <dbReference type="EMBL" id="PLX60349.1"/>
    </source>
</evidence>
<evidence type="ECO:0000256" key="3">
    <source>
        <dbReference type="ARBA" id="ARBA00022729"/>
    </source>
</evidence>
<dbReference type="InterPro" id="IPR050682">
    <property type="entry name" value="ModA/WtpA"/>
</dbReference>
<evidence type="ECO:0000256" key="2">
    <source>
        <dbReference type="ARBA" id="ARBA00022723"/>
    </source>
</evidence>
<evidence type="ECO:0000256" key="5">
    <source>
        <dbReference type="SAM" id="SignalP"/>
    </source>
</evidence>
<feature type="chain" id="PRO_5014762884" evidence="5">
    <location>
        <begin position="26"/>
        <end position="251"/>
    </location>
</feature>
<gene>
    <name evidence="6" type="primary">modA</name>
    <name evidence="6" type="ORF">C0630_16265</name>
</gene>
<evidence type="ECO:0000313" key="7">
    <source>
        <dbReference type="Proteomes" id="UP000235015"/>
    </source>
</evidence>
<proteinExistence type="inferred from homology"/>
<sequence length="251" mass="27844">MKKTTWKHLLAVTSLALLIINPATADEVNIAVASNFAEPIKEIASRYETQSGHRINLIFWATGKHYAQIKNGAPFAAFFAADARRPELLEKEVVALPGSRFTYAVGHIVLWSPKAGYVDALGKILQHKPFRHLAIANPRLAPYGKAAQQFLQARGLWEGLQDRMVRGENIGQTFQFVRSGSAELGIVAYSQVKRPGHPLEGSLWEIPPTEYTPIEQQAVLLEENPVAREFMTFIKSPEAIDIILGFGYAIP</sequence>
<keyword evidence="2 4" id="KW-0479">Metal-binding</keyword>
<dbReference type="STRING" id="1111735.GCA_000428045_02490"/>
<dbReference type="GO" id="GO:0015689">
    <property type="term" value="P:molybdate ion transport"/>
    <property type="evidence" value="ECO:0007669"/>
    <property type="project" value="InterPro"/>
</dbReference>
<keyword evidence="4" id="KW-0500">Molybdenum</keyword>